<evidence type="ECO:0000313" key="3">
    <source>
        <dbReference type="Proteomes" id="UP000233524"/>
    </source>
</evidence>
<protein>
    <recommendedName>
        <fullName evidence="4">Regulatory protein alcR</fullName>
    </recommendedName>
</protein>
<evidence type="ECO:0000313" key="2">
    <source>
        <dbReference type="EMBL" id="PKS05635.1"/>
    </source>
</evidence>
<proteinExistence type="predicted"/>
<keyword evidence="3" id="KW-1185">Reference proteome</keyword>
<dbReference type="STRING" id="41688.A0A2N3MZP7"/>
<reference evidence="2 3" key="1">
    <citation type="journal article" date="2017" name="G3 (Bethesda)">
        <title>First Draft Genome Sequence of the Pathogenic Fungus Lomentospora prolificans (Formerly Scedosporium prolificans).</title>
        <authorList>
            <person name="Luo R."/>
            <person name="Zimin A."/>
            <person name="Workman R."/>
            <person name="Fan Y."/>
            <person name="Pertea G."/>
            <person name="Grossman N."/>
            <person name="Wear M.P."/>
            <person name="Jia B."/>
            <person name="Miller H."/>
            <person name="Casadevall A."/>
            <person name="Timp W."/>
            <person name="Zhang S.X."/>
            <person name="Salzberg S.L."/>
        </authorList>
    </citation>
    <scope>NUCLEOTIDE SEQUENCE [LARGE SCALE GENOMIC DNA]</scope>
    <source>
        <strain evidence="2 3">JHH-5317</strain>
    </source>
</reference>
<dbReference type="VEuPathDB" id="FungiDB:jhhlp_008154"/>
<sequence length="609" mass="68623">MISQANNGMISENLFRIYHDVLEHSLSCWLTEATCPYTNKRGMGGVPGQRGWKAVEQGSTWSNRIYSRVVRLDRYARSTRLIRLSQSENQAAAKALHLAIMAFTSQWAQGSRREREQYMSPPLSDGLLGADDLVQEFDRNIQISFWEQANRALQQTSGVECFRVACAELIFGLCQKPWDSDEIEPIDHLESRLRNVRGSTTNNTSLLMAKLEAAIAKDGTPIHMENAARKANVLKFRWDSRRLSLTGGQAGDLTSSDDVNEHGRTVGLVYWLAVMFDTVSSSMNERPVVVADEDSQHCDASTEEPSDDASPRPSSNNGQVVRRWSTPLFIQDDPNRPVHTPRWPCSYEAAAEAVTRSGPVKVLLYRHVLWLQNALRRRERPDCIEDIIQDTMSLYRYWNATYGAFFKELVRNFPKVPVRIQSWFFCISAHWHLAALMFANLVDFIDENQFGVAEISQTRLQNRVAERIKKASANEISDLANVSVPPDAVDPTYCDNSTFQSQPSPDFHFAVNKCTILTEPWTMLIIRAFTKAGAMHLSQAQDLWHASGTDLGHEGETCEESLRRCEECIKALWFLGKKSDMARSTAGLLSQALSDLSARLGQFENGAGF</sequence>
<comment type="caution">
    <text evidence="2">The sequence shown here is derived from an EMBL/GenBank/DDBJ whole genome shotgun (WGS) entry which is preliminary data.</text>
</comment>
<gene>
    <name evidence="2" type="ORF">jhhlp_008154</name>
</gene>
<accession>A0A2N3MZP7</accession>
<dbReference type="OrthoDB" id="5958943at2759"/>
<evidence type="ECO:0000256" key="1">
    <source>
        <dbReference type="SAM" id="MobiDB-lite"/>
    </source>
</evidence>
<dbReference type="AlphaFoldDB" id="A0A2N3MZP7"/>
<name>A0A2N3MZP7_9PEZI</name>
<dbReference type="InParanoid" id="A0A2N3MZP7"/>
<feature type="region of interest" description="Disordered" evidence="1">
    <location>
        <begin position="292"/>
        <end position="319"/>
    </location>
</feature>
<dbReference type="Proteomes" id="UP000233524">
    <property type="component" value="Unassembled WGS sequence"/>
</dbReference>
<organism evidence="2 3">
    <name type="scientific">Lomentospora prolificans</name>
    <dbReference type="NCBI Taxonomy" id="41688"/>
    <lineage>
        <taxon>Eukaryota</taxon>
        <taxon>Fungi</taxon>
        <taxon>Dikarya</taxon>
        <taxon>Ascomycota</taxon>
        <taxon>Pezizomycotina</taxon>
        <taxon>Sordariomycetes</taxon>
        <taxon>Hypocreomycetidae</taxon>
        <taxon>Microascales</taxon>
        <taxon>Microascaceae</taxon>
        <taxon>Lomentospora</taxon>
    </lineage>
</organism>
<dbReference type="EMBL" id="NLAX01001584">
    <property type="protein sequence ID" value="PKS05635.1"/>
    <property type="molecule type" value="Genomic_DNA"/>
</dbReference>
<evidence type="ECO:0008006" key="4">
    <source>
        <dbReference type="Google" id="ProtNLM"/>
    </source>
</evidence>